<evidence type="ECO:0000256" key="5">
    <source>
        <dbReference type="ARBA" id="ARBA00023136"/>
    </source>
</evidence>
<proteinExistence type="predicted"/>
<dbReference type="EMBL" id="CP039704">
    <property type="protein sequence ID" value="QCI78727.1"/>
    <property type="molecule type" value="Genomic_DNA"/>
</dbReference>
<evidence type="ECO:0000256" key="3">
    <source>
        <dbReference type="ARBA" id="ARBA00022692"/>
    </source>
</evidence>
<comment type="subcellular location">
    <subcellularLocation>
        <location evidence="1">Cell membrane</location>
        <topology evidence="1">Multi-pass membrane protein</topology>
    </subcellularLocation>
</comment>
<sequence>MVKASSARRIGATIELSDVLIYDMRSDTKLSRIVSADRAVHAGRNWSLFGVKTTDVKSGETRALDTTRWTTDIDPARFLVASIRPNEAPLWTLMRAIGERRSAGLPVETLEAGLYHKFASPLSSIIMPLLGAVAGFGLARSGKLFIRVVIGMATGFAYFVADNFMIAMGEFGAAPPLMAA</sequence>
<name>A0A4D7C835_9SPHN</name>
<keyword evidence="4 6" id="KW-1133">Transmembrane helix</keyword>
<feature type="transmembrane region" description="Helical" evidence="6">
    <location>
        <begin position="144"/>
        <end position="161"/>
    </location>
</feature>
<organism evidence="7 8">
    <name type="scientific">Hankyongella ginsenosidimutans</name>
    <dbReference type="NCBI Taxonomy" id="1763828"/>
    <lineage>
        <taxon>Bacteria</taxon>
        <taxon>Pseudomonadati</taxon>
        <taxon>Pseudomonadota</taxon>
        <taxon>Alphaproteobacteria</taxon>
        <taxon>Sphingomonadales</taxon>
        <taxon>Sphingomonadaceae</taxon>
        <taxon>Hankyongella</taxon>
    </lineage>
</organism>
<dbReference type="GO" id="GO:0043190">
    <property type="term" value="C:ATP-binding cassette (ABC) transporter complex"/>
    <property type="evidence" value="ECO:0007669"/>
    <property type="project" value="TreeGrafter"/>
</dbReference>
<dbReference type="GO" id="GO:0015920">
    <property type="term" value="P:lipopolysaccharide transport"/>
    <property type="evidence" value="ECO:0007669"/>
    <property type="project" value="TreeGrafter"/>
</dbReference>
<keyword evidence="8" id="KW-1185">Reference proteome</keyword>
<dbReference type="KEGG" id="hgn:E6W36_01050"/>
<dbReference type="Pfam" id="PF03739">
    <property type="entry name" value="LptF_LptG"/>
    <property type="match status" value="1"/>
</dbReference>
<keyword evidence="5 6" id="KW-0472">Membrane</keyword>
<evidence type="ECO:0000256" key="1">
    <source>
        <dbReference type="ARBA" id="ARBA00004651"/>
    </source>
</evidence>
<dbReference type="Proteomes" id="UP000298714">
    <property type="component" value="Chromosome"/>
</dbReference>
<evidence type="ECO:0000313" key="8">
    <source>
        <dbReference type="Proteomes" id="UP000298714"/>
    </source>
</evidence>
<evidence type="ECO:0000256" key="4">
    <source>
        <dbReference type="ARBA" id="ARBA00022989"/>
    </source>
</evidence>
<dbReference type="AlphaFoldDB" id="A0A4D7C835"/>
<evidence type="ECO:0000256" key="6">
    <source>
        <dbReference type="SAM" id="Phobius"/>
    </source>
</evidence>
<protein>
    <submittedName>
        <fullName evidence="7">LptF/LptG family permease</fullName>
    </submittedName>
</protein>
<dbReference type="PANTHER" id="PTHR33529">
    <property type="entry name" value="SLR0882 PROTEIN-RELATED"/>
    <property type="match status" value="1"/>
</dbReference>
<keyword evidence="2" id="KW-1003">Cell membrane</keyword>
<reference evidence="8" key="1">
    <citation type="submission" date="2019-04" db="EMBL/GenBank/DDBJ databases">
        <title>Complete genome sequence of Sphingomonas sp. W1-2-3.</title>
        <authorList>
            <person name="Im W.T."/>
        </authorList>
    </citation>
    <scope>NUCLEOTIDE SEQUENCE [LARGE SCALE GENOMIC DNA]</scope>
    <source>
        <strain evidence="8">W1-2-3</strain>
    </source>
</reference>
<dbReference type="PANTHER" id="PTHR33529:SF6">
    <property type="entry name" value="YJGP_YJGQ FAMILY PERMEASE"/>
    <property type="match status" value="1"/>
</dbReference>
<accession>A0A4D7C835</accession>
<keyword evidence="3 6" id="KW-0812">Transmembrane</keyword>
<evidence type="ECO:0000256" key="2">
    <source>
        <dbReference type="ARBA" id="ARBA00022475"/>
    </source>
</evidence>
<gene>
    <name evidence="7" type="ORF">E6W36_01050</name>
</gene>
<dbReference type="InterPro" id="IPR005495">
    <property type="entry name" value="LptG/LptF_permease"/>
</dbReference>
<dbReference type="RefSeq" id="WP_222873487.1">
    <property type="nucleotide sequence ID" value="NZ_CP039704.1"/>
</dbReference>
<evidence type="ECO:0000313" key="7">
    <source>
        <dbReference type="EMBL" id="QCI78727.1"/>
    </source>
</evidence>